<dbReference type="InterPro" id="IPR003607">
    <property type="entry name" value="HD/PDEase_dom"/>
</dbReference>
<gene>
    <name evidence="2" type="ORF">HMPREF9623_00132</name>
</gene>
<name>A0AA36Y6B5_9FIRM</name>
<feature type="domain" description="HD" evidence="1">
    <location>
        <begin position="21"/>
        <end position="130"/>
    </location>
</feature>
<organism evidence="2 3">
    <name type="scientific">Stomatobaculum longum</name>
    <dbReference type="NCBI Taxonomy" id="796942"/>
    <lineage>
        <taxon>Bacteria</taxon>
        <taxon>Bacillati</taxon>
        <taxon>Bacillota</taxon>
        <taxon>Clostridia</taxon>
        <taxon>Lachnospirales</taxon>
        <taxon>Lachnospiraceae</taxon>
        <taxon>Stomatobaculum</taxon>
    </lineage>
</organism>
<dbReference type="InterPro" id="IPR006674">
    <property type="entry name" value="HD_domain"/>
</dbReference>
<dbReference type="PROSITE" id="PS51831">
    <property type="entry name" value="HD"/>
    <property type="match status" value="1"/>
</dbReference>
<dbReference type="RefSeq" id="WP_009531967.1">
    <property type="nucleotide sequence ID" value="NZ_CAJPPX010000016.1"/>
</dbReference>
<evidence type="ECO:0000259" key="1">
    <source>
        <dbReference type="PROSITE" id="PS51831"/>
    </source>
</evidence>
<dbReference type="SUPFAM" id="SSF109604">
    <property type="entry name" value="HD-domain/PDEase-like"/>
    <property type="match status" value="1"/>
</dbReference>
<dbReference type="Pfam" id="PF01966">
    <property type="entry name" value="HD"/>
    <property type="match status" value="1"/>
</dbReference>
<evidence type="ECO:0000313" key="3">
    <source>
        <dbReference type="Proteomes" id="UP000018466"/>
    </source>
</evidence>
<keyword evidence="3" id="KW-1185">Reference proteome</keyword>
<dbReference type="CDD" id="cd00077">
    <property type="entry name" value="HDc"/>
    <property type="match status" value="1"/>
</dbReference>
<evidence type="ECO:0000313" key="2">
    <source>
        <dbReference type="EMBL" id="EHO17948.1"/>
    </source>
</evidence>
<dbReference type="AlphaFoldDB" id="A0AA36Y6B5"/>
<dbReference type="GeneID" id="86939931"/>
<dbReference type="Gene3D" id="1.10.3210.10">
    <property type="entry name" value="Hypothetical protein af1432"/>
    <property type="match status" value="1"/>
</dbReference>
<dbReference type="EMBL" id="AGEL01000003">
    <property type="protein sequence ID" value="EHO17948.1"/>
    <property type="molecule type" value="Genomic_DNA"/>
</dbReference>
<proteinExistence type="predicted"/>
<sequence length="167" mass="18825">MKTVKEIARDMAYYSKGNLHDIDHFLRVWGYARDIADGECLSKRERYVLEVAAITHDIACPLCREKYGNTDGKNQEREGAVLVRAFLRDAGIPGELLERIVFLVGHHHSYDAVNGTDYQILLEADYIANALENHTPPSAVRQALKSVFRTKSGIEEAKTMLHLSSHS</sequence>
<dbReference type="Proteomes" id="UP000018466">
    <property type="component" value="Unassembled WGS sequence"/>
</dbReference>
<reference evidence="2 3" key="1">
    <citation type="submission" date="2011-10" db="EMBL/GenBank/DDBJ databases">
        <title>The Genome Sequence of Lachnospiraceae bacterium ACC2.</title>
        <authorList>
            <consortium name="The Broad Institute Genome Sequencing Platform"/>
            <person name="Earl A."/>
            <person name="Ward D."/>
            <person name="Feldgarden M."/>
            <person name="Gevers D."/>
            <person name="Sizova M."/>
            <person name="Hazen A."/>
            <person name="Epstein S."/>
            <person name="Young S.K."/>
            <person name="Zeng Q."/>
            <person name="Gargeya S."/>
            <person name="Fitzgerald M."/>
            <person name="Haas B."/>
            <person name="Abouelleil A."/>
            <person name="Alvarado L."/>
            <person name="Arachchi H.M."/>
            <person name="Berlin A."/>
            <person name="Brown A."/>
            <person name="Chapman S.B."/>
            <person name="Chen Z."/>
            <person name="Dunbar C."/>
            <person name="Freedman E."/>
            <person name="Gearin G."/>
            <person name="Goldberg J."/>
            <person name="Griggs A."/>
            <person name="Gujja S."/>
            <person name="Heiman D."/>
            <person name="Howarth C."/>
            <person name="Larson L."/>
            <person name="Lui A."/>
            <person name="MacDonald P.J.P."/>
            <person name="Montmayeur A."/>
            <person name="Murphy C."/>
            <person name="Neiman D."/>
            <person name="Pearson M."/>
            <person name="Priest M."/>
            <person name="Roberts A."/>
            <person name="Saif S."/>
            <person name="Shea T."/>
            <person name="Shenoy N."/>
            <person name="Sisk P."/>
            <person name="Stolte C."/>
            <person name="Sykes S."/>
            <person name="Wortman J."/>
            <person name="Nusbaum C."/>
            <person name="Birren B."/>
        </authorList>
    </citation>
    <scope>NUCLEOTIDE SEQUENCE [LARGE SCALE GENOMIC DNA]</scope>
    <source>
        <strain evidence="2 3">ACC2</strain>
    </source>
</reference>
<accession>A0AA36Y6B5</accession>
<comment type="caution">
    <text evidence="2">The sequence shown here is derived from an EMBL/GenBank/DDBJ whole genome shotgun (WGS) entry which is preliminary data.</text>
</comment>
<protein>
    <recommendedName>
        <fullName evidence="1">HD domain-containing protein</fullName>
    </recommendedName>
</protein>